<organism evidence="5 6">
    <name type="scientific">Pseudoalteromonas byunsanensis</name>
    <dbReference type="NCBI Taxonomy" id="327939"/>
    <lineage>
        <taxon>Bacteria</taxon>
        <taxon>Pseudomonadati</taxon>
        <taxon>Pseudomonadota</taxon>
        <taxon>Gammaproteobacteria</taxon>
        <taxon>Alteromonadales</taxon>
        <taxon>Pseudoalteromonadaceae</taxon>
        <taxon>Pseudoalteromonas</taxon>
    </lineage>
</organism>
<feature type="compositionally biased region" description="Polar residues" evidence="3">
    <location>
        <begin position="30"/>
        <end position="45"/>
    </location>
</feature>
<dbReference type="EMBL" id="MNAN01000037">
    <property type="protein sequence ID" value="OHU93439.1"/>
    <property type="molecule type" value="Genomic_DNA"/>
</dbReference>
<evidence type="ECO:0000313" key="5">
    <source>
        <dbReference type="EMBL" id="OHU93439.1"/>
    </source>
</evidence>
<dbReference type="GO" id="GO:0016829">
    <property type="term" value="F:lyase activity"/>
    <property type="evidence" value="ECO:0007669"/>
    <property type="project" value="UniProtKB-KW"/>
</dbReference>
<proteinExistence type="predicted"/>
<feature type="region of interest" description="Disordered" evidence="3">
    <location>
        <begin position="20"/>
        <end position="45"/>
    </location>
</feature>
<protein>
    <recommendedName>
        <fullName evidence="4">Alginate lyase domain-containing protein</fullName>
    </recommendedName>
</protein>
<dbReference type="GO" id="GO:0042597">
    <property type="term" value="C:periplasmic space"/>
    <property type="evidence" value="ECO:0007669"/>
    <property type="project" value="InterPro"/>
</dbReference>
<evidence type="ECO:0000313" key="6">
    <source>
        <dbReference type="Proteomes" id="UP000180253"/>
    </source>
</evidence>
<dbReference type="AlphaFoldDB" id="A0A1S1N0A9"/>
<sequence length="528" mass="58364">MNKSYLLLVASVLLGACGGGSDSGTGDSGVETTLPSTKDTSAPTITAPSDLVVDADTQSGMTVSSQQIVDFVNSVTATDDSGTVTISHNIPQVIPFGTFEAVFTAADPSGNKATASVEIFVDEYHGTFLEPGSNWVAVCGLEGEVNNTNYGCELKKFSNYGYGRLTDYTVVNSDVLHVDERARQVELSSATEQQMFDLCPVDLFPIGRLVSSSDVSQNNTEVFSHSLSELSNSMTFERVNAVYRAQESSFDTMLANFSVWANNAPMSDIDAVDGVERVNLRYALPSSVIAWHSLKSHRELELHQLEAIQSFFEQWAQKIYVSQAYAIGSDTPTLLEQGNIGWLGDLGLMMLGVTENNDDYFRRGIARYFMILDKQVRADGSIVFESQRGDSALGYSTSALASVIMMAEVAAMQGYDLYSVEIDGKSIETMIDFNLRAYSDNELYHQYTQYQNPFFASPEQIKNWNNQTYENFDLETNQFLLSALEAYKRRFPNSELTALAKSMFPESEYVRFVETSNGGIHTCDYRKL</sequence>
<dbReference type="PROSITE" id="PS51257">
    <property type="entry name" value="PROKAR_LIPOPROTEIN"/>
    <property type="match status" value="1"/>
</dbReference>
<feature type="domain" description="Alginate lyase" evidence="4">
    <location>
        <begin position="301"/>
        <end position="441"/>
    </location>
</feature>
<comment type="caution">
    <text evidence="5">The sequence shown here is derived from an EMBL/GenBank/DDBJ whole genome shotgun (WGS) entry which is preliminary data.</text>
</comment>
<evidence type="ECO:0000256" key="1">
    <source>
        <dbReference type="ARBA" id="ARBA00022729"/>
    </source>
</evidence>
<evidence type="ECO:0000256" key="3">
    <source>
        <dbReference type="SAM" id="MobiDB-lite"/>
    </source>
</evidence>
<keyword evidence="6" id="KW-1185">Reference proteome</keyword>
<name>A0A1S1N0A9_9GAMM</name>
<dbReference type="Proteomes" id="UP000180253">
    <property type="component" value="Unassembled WGS sequence"/>
</dbReference>
<evidence type="ECO:0000256" key="2">
    <source>
        <dbReference type="ARBA" id="ARBA00023239"/>
    </source>
</evidence>
<dbReference type="Gene3D" id="1.50.10.100">
    <property type="entry name" value="Chondroitin AC/alginate lyase"/>
    <property type="match status" value="1"/>
</dbReference>
<dbReference type="InterPro" id="IPR008397">
    <property type="entry name" value="Alginate_lyase_dom"/>
</dbReference>
<accession>A0A1S1N0A9</accession>
<evidence type="ECO:0000259" key="4">
    <source>
        <dbReference type="Pfam" id="PF05426"/>
    </source>
</evidence>
<dbReference type="SUPFAM" id="SSF48230">
    <property type="entry name" value="Chondroitin AC/alginate lyase"/>
    <property type="match status" value="1"/>
</dbReference>
<keyword evidence="1" id="KW-0732">Signal</keyword>
<keyword evidence="2" id="KW-0456">Lyase</keyword>
<reference evidence="5 6" key="1">
    <citation type="submission" date="2016-10" db="EMBL/GenBank/DDBJ databases">
        <title>Pseudoalteromonas amylolytica sp. nov., isolated from the surface seawater.</title>
        <authorList>
            <person name="Wu Y.-H."/>
            <person name="Cheng H."/>
            <person name="Jin X.-B."/>
            <person name="Wang C.-S."/>
            <person name="Xu X.-W."/>
        </authorList>
    </citation>
    <scope>NUCLEOTIDE SEQUENCE [LARGE SCALE GENOMIC DNA]</scope>
    <source>
        <strain evidence="5 6">JCM 12483</strain>
    </source>
</reference>
<dbReference type="RefSeq" id="WP_070993594.1">
    <property type="nucleotide sequence ID" value="NZ_CBCSHD010000012.1"/>
</dbReference>
<gene>
    <name evidence="5" type="ORF">BIW53_18945</name>
</gene>
<dbReference type="OrthoDB" id="7210452at2"/>
<dbReference type="InterPro" id="IPR008929">
    <property type="entry name" value="Chondroitin_lyas"/>
</dbReference>
<dbReference type="Pfam" id="PF05426">
    <property type="entry name" value="Alginate_lyase"/>
    <property type="match status" value="1"/>
</dbReference>